<feature type="region of interest" description="Disordered" evidence="1">
    <location>
        <begin position="1"/>
        <end position="24"/>
    </location>
</feature>
<accession>A0A2A9NSE5</accession>
<feature type="region of interest" description="Disordered" evidence="1">
    <location>
        <begin position="80"/>
        <end position="111"/>
    </location>
</feature>
<feature type="region of interest" description="Disordered" evidence="1">
    <location>
        <begin position="333"/>
        <end position="361"/>
    </location>
</feature>
<dbReference type="AlphaFoldDB" id="A0A2A9NSE5"/>
<evidence type="ECO:0000313" key="2">
    <source>
        <dbReference type="EMBL" id="PFH53028.1"/>
    </source>
</evidence>
<keyword evidence="3" id="KW-1185">Reference proteome</keyword>
<dbReference type="EMBL" id="KZ301976">
    <property type="protein sequence ID" value="PFH53028.1"/>
    <property type="molecule type" value="Genomic_DNA"/>
</dbReference>
<sequence>MSTRGYSASPSPIGHNSPNPFSTTISSLRSTYQAEAALEDALQYIDSVLQSRSNSPINMPHGNHETNNTQVANIVTFPRPRSHSVTPKASPIVSPLASHRPSSTGINENNNGTISRMRSAAFDVLQNIAQRVPTHPPPAFISTDYVDSGINITGMLISLPALMDKPQSYNFPSSTDPTFVLQNIYATNANELLQTKGSGFNTLQEEKLIQTDLLARIIAYAATDLNTEIADYTVASHRSSIPLLVYREIQEEWDFSGNTDNYLISNTVKTIQDNLDESFSNRQHKNIMAITTPVAQISTQDKHDIIDAIMNETALPDKWAFTDEKGHKRQTYAWLSGNPTPKKSVAPTTTFSPSIGQKRPLGEDDLEDLSHNDKLSAIKYHLPLPKSMVEANFDAWTETVNHFFNTNRPLFPELNLMILHATVLQAAEKLMKQEYFMNKIRKLARSHDQAALQEFKEECLRSLQNKVKLIQDTTSQDTEMEEPTAAMSKTDLIHKTTLIWRNTAKTLRWDNILTCNQETLDQAT</sequence>
<proteinExistence type="predicted"/>
<dbReference type="Proteomes" id="UP000242287">
    <property type="component" value="Unassembled WGS sequence"/>
</dbReference>
<protein>
    <submittedName>
        <fullName evidence="2">Uncharacterized protein</fullName>
    </submittedName>
</protein>
<evidence type="ECO:0000313" key="3">
    <source>
        <dbReference type="Proteomes" id="UP000242287"/>
    </source>
</evidence>
<evidence type="ECO:0000256" key="1">
    <source>
        <dbReference type="SAM" id="MobiDB-lite"/>
    </source>
</evidence>
<reference evidence="2 3" key="1">
    <citation type="submission" date="2014-02" db="EMBL/GenBank/DDBJ databases">
        <title>Transposable element dynamics among asymbiotic and ectomycorrhizal Amanita fungi.</title>
        <authorList>
            <consortium name="DOE Joint Genome Institute"/>
            <person name="Hess J."/>
            <person name="Skrede I."/>
            <person name="Wolfe B."/>
            <person name="LaButti K."/>
            <person name="Ohm R.A."/>
            <person name="Grigoriev I.V."/>
            <person name="Pringle A."/>
        </authorList>
    </citation>
    <scope>NUCLEOTIDE SEQUENCE [LARGE SCALE GENOMIC DNA]</scope>
    <source>
        <strain evidence="2 3">SKay4041</strain>
    </source>
</reference>
<organism evidence="2 3">
    <name type="scientific">Amanita thiersii Skay4041</name>
    <dbReference type="NCBI Taxonomy" id="703135"/>
    <lineage>
        <taxon>Eukaryota</taxon>
        <taxon>Fungi</taxon>
        <taxon>Dikarya</taxon>
        <taxon>Basidiomycota</taxon>
        <taxon>Agaricomycotina</taxon>
        <taxon>Agaricomycetes</taxon>
        <taxon>Agaricomycetidae</taxon>
        <taxon>Agaricales</taxon>
        <taxon>Pluteineae</taxon>
        <taxon>Amanitaceae</taxon>
        <taxon>Amanita</taxon>
    </lineage>
</organism>
<gene>
    <name evidence="2" type="ORF">AMATHDRAFT_1753</name>
</gene>
<feature type="compositionally biased region" description="Polar residues" evidence="1">
    <location>
        <begin position="337"/>
        <end position="355"/>
    </location>
</feature>
<feature type="compositionally biased region" description="Polar residues" evidence="1">
    <location>
        <begin position="100"/>
        <end position="111"/>
    </location>
</feature>
<name>A0A2A9NSE5_9AGAR</name>